<dbReference type="AlphaFoldDB" id="K0B0Q4"/>
<dbReference type="KEGG" id="cad:Curi_c14800"/>
<dbReference type="EMBL" id="CP003326">
    <property type="protein sequence ID" value="AFS78490.1"/>
    <property type="molecule type" value="Genomic_DNA"/>
</dbReference>
<evidence type="ECO:0000313" key="2">
    <source>
        <dbReference type="Proteomes" id="UP000006094"/>
    </source>
</evidence>
<sequence>MKENHQHISNIYLAYNLNKVNKKIKTLKHGMLARGDRAIDDAVKNISALNDEWKDKSVTEKIRYLGKADSNLGLAMELMSGDDSFFFL</sequence>
<evidence type="ECO:0000313" key="1">
    <source>
        <dbReference type="EMBL" id="AFS78490.1"/>
    </source>
</evidence>
<dbReference type="HOGENOM" id="CLU_2463531_0_0_9"/>
<name>K0B0Q4_GOTA9</name>
<accession>K0B0Q4</accession>
<gene>
    <name evidence="1" type="ordered locus">Curi_c14800</name>
</gene>
<proteinExistence type="predicted"/>
<reference evidence="1 2" key="1">
    <citation type="journal article" date="2012" name="PLoS ONE">
        <title>The purine-utilizing bacterium Clostridium acidurici 9a: a genome-guided metabolic reconsideration.</title>
        <authorList>
            <person name="Hartwich K."/>
            <person name="Poehlein A."/>
            <person name="Daniel R."/>
        </authorList>
    </citation>
    <scope>NUCLEOTIDE SEQUENCE [LARGE SCALE GENOMIC DNA]</scope>
    <source>
        <strain evidence="2">ATCC 7906 / DSM 604 / BCRC 14475 / CIP 104303 / KCTC 5404 / NCIMB 10678 / 9a</strain>
    </source>
</reference>
<dbReference type="OrthoDB" id="7205533at2"/>
<dbReference type="RefSeq" id="WP_014967627.1">
    <property type="nucleotide sequence ID" value="NC_018664.1"/>
</dbReference>
<protein>
    <submittedName>
        <fullName evidence="1">Uncharacterized protein</fullName>
    </submittedName>
</protein>
<dbReference type="Proteomes" id="UP000006094">
    <property type="component" value="Chromosome"/>
</dbReference>
<keyword evidence="2" id="KW-1185">Reference proteome</keyword>
<organism evidence="1 2">
    <name type="scientific">Gottschalkia acidurici (strain ATCC 7906 / DSM 604 / BCRC 14475 / CIP 104303 / KCTC 5404 / NCIMB 10678 / 9a)</name>
    <name type="common">Clostridium acidurici</name>
    <dbReference type="NCBI Taxonomy" id="1128398"/>
    <lineage>
        <taxon>Bacteria</taxon>
        <taxon>Bacillati</taxon>
        <taxon>Bacillota</taxon>
        <taxon>Tissierellia</taxon>
        <taxon>Tissierellales</taxon>
        <taxon>Gottschalkiaceae</taxon>
        <taxon>Gottschalkia</taxon>
    </lineage>
</organism>